<dbReference type="GO" id="GO:0046872">
    <property type="term" value="F:metal ion binding"/>
    <property type="evidence" value="ECO:0007669"/>
    <property type="project" value="UniProtKB-KW"/>
</dbReference>
<evidence type="ECO:0000256" key="2">
    <source>
        <dbReference type="ARBA" id="ARBA00022691"/>
    </source>
</evidence>
<protein>
    <submittedName>
        <fullName evidence="7">Radical SAM protein</fullName>
    </submittedName>
</protein>
<dbReference type="SFLD" id="SFLDS00029">
    <property type="entry name" value="Radical_SAM"/>
    <property type="match status" value="1"/>
</dbReference>
<organism evidence="7 8">
    <name type="scientific">Dyella choica</name>
    <dbReference type="NCBI Taxonomy" id="1927959"/>
    <lineage>
        <taxon>Bacteria</taxon>
        <taxon>Pseudomonadati</taxon>
        <taxon>Pseudomonadota</taxon>
        <taxon>Gammaproteobacteria</taxon>
        <taxon>Lysobacterales</taxon>
        <taxon>Rhodanobacteraceae</taxon>
        <taxon>Dyella</taxon>
    </lineage>
</organism>
<accession>A0A3S0PNL9</accession>
<dbReference type="InterPro" id="IPR058240">
    <property type="entry name" value="rSAM_sf"/>
</dbReference>
<dbReference type="PROSITE" id="PS51918">
    <property type="entry name" value="RADICAL_SAM"/>
    <property type="match status" value="1"/>
</dbReference>
<dbReference type="GO" id="GO:0051536">
    <property type="term" value="F:iron-sulfur cluster binding"/>
    <property type="evidence" value="ECO:0007669"/>
    <property type="project" value="UniProtKB-KW"/>
</dbReference>
<feature type="domain" description="Radical SAM core" evidence="6">
    <location>
        <begin position="142"/>
        <end position="386"/>
    </location>
</feature>
<evidence type="ECO:0000259" key="6">
    <source>
        <dbReference type="PROSITE" id="PS51918"/>
    </source>
</evidence>
<keyword evidence="2" id="KW-0949">S-adenosyl-L-methionine</keyword>
<evidence type="ECO:0000256" key="4">
    <source>
        <dbReference type="ARBA" id="ARBA00023004"/>
    </source>
</evidence>
<evidence type="ECO:0000256" key="5">
    <source>
        <dbReference type="ARBA" id="ARBA00023014"/>
    </source>
</evidence>
<dbReference type="Pfam" id="PF04055">
    <property type="entry name" value="Radical_SAM"/>
    <property type="match status" value="1"/>
</dbReference>
<dbReference type="OrthoDB" id="5378099at2"/>
<evidence type="ECO:0000256" key="3">
    <source>
        <dbReference type="ARBA" id="ARBA00022723"/>
    </source>
</evidence>
<comment type="cofactor">
    <cofactor evidence="1">
        <name>[4Fe-4S] cluster</name>
        <dbReference type="ChEBI" id="CHEBI:49883"/>
    </cofactor>
</comment>
<dbReference type="PANTHER" id="PTHR11228">
    <property type="entry name" value="RADICAL SAM DOMAIN PROTEIN"/>
    <property type="match status" value="1"/>
</dbReference>
<keyword evidence="3" id="KW-0479">Metal-binding</keyword>
<keyword evidence="4" id="KW-0408">Iron</keyword>
<dbReference type="InterPro" id="IPR050377">
    <property type="entry name" value="Radical_SAM_PqqE_MftC-like"/>
</dbReference>
<dbReference type="CDD" id="cd01335">
    <property type="entry name" value="Radical_SAM"/>
    <property type="match status" value="1"/>
</dbReference>
<dbReference type="InterPro" id="IPR013785">
    <property type="entry name" value="Aldolase_TIM"/>
</dbReference>
<dbReference type="InterPro" id="IPR007197">
    <property type="entry name" value="rSAM"/>
</dbReference>
<dbReference type="AlphaFoldDB" id="A0A3S0PNL9"/>
<dbReference type="EMBL" id="RYYV01000007">
    <property type="protein sequence ID" value="RUL75421.1"/>
    <property type="molecule type" value="Genomic_DNA"/>
</dbReference>
<proteinExistence type="predicted"/>
<comment type="caution">
    <text evidence="7">The sequence shown here is derived from an EMBL/GenBank/DDBJ whole genome shotgun (WGS) entry which is preliminary data.</text>
</comment>
<gene>
    <name evidence="7" type="ORF">EKH80_11935</name>
</gene>
<dbReference type="Gene3D" id="3.20.20.70">
    <property type="entry name" value="Aldolase class I"/>
    <property type="match status" value="1"/>
</dbReference>
<dbReference type="PANTHER" id="PTHR11228:SF7">
    <property type="entry name" value="PQQA PEPTIDE CYCLASE"/>
    <property type="match status" value="1"/>
</dbReference>
<dbReference type="SUPFAM" id="SSF102114">
    <property type="entry name" value="Radical SAM enzymes"/>
    <property type="match status" value="1"/>
</dbReference>
<name>A0A3S0PNL9_9GAMM</name>
<evidence type="ECO:0000313" key="7">
    <source>
        <dbReference type="EMBL" id="RUL75421.1"/>
    </source>
</evidence>
<dbReference type="Proteomes" id="UP000274358">
    <property type="component" value="Unassembled WGS sequence"/>
</dbReference>
<dbReference type="RefSeq" id="WP_126684979.1">
    <property type="nucleotide sequence ID" value="NZ_RYYV01000007.1"/>
</dbReference>
<keyword evidence="5" id="KW-0411">Iron-sulfur</keyword>
<reference evidence="7 8" key="1">
    <citation type="submission" date="2018-12" db="EMBL/GenBank/DDBJ databases">
        <title>Dyella dinghuensis sp. nov. DHOA06 and Dyella choica sp. nov. 4M-K27, isolated from forest soil.</title>
        <authorList>
            <person name="Qiu L.-H."/>
            <person name="Gao Z.-H."/>
        </authorList>
    </citation>
    <scope>NUCLEOTIDE SEQUENCE [LARGE SCALE GENOMIC DNA]</scope>
    <source>
        <strain evidence="7 8">4M-K27</strain>
    </source>
</reference>
<sequence length="445" mass="50783">MTEKIKLYHVTVLSNFARGFDKYAHAYSKAGISESTFPDRFFLLHRHELAVGVEKASKLLHKLGIHGDRLIVLETEVDPAQLHAHTVSGRGQFIHDRQIALTRIYDWKPGADDGQLRARQVEDVMADSLGLAHQRMHAYADVKPRTISFLPVASACQARCTFCFSKASISHDQVHAKPDWRMIEDWLDLAATRGAERAVITGGGEPTLLPANSLQKLITFCGQRFDKVVLITNAHQLARLPEAERSRHLRALYDAGLRVLAISRHHFDAARNERLMGLHTPVEAVIHTWREHRARWPLLRLRLICVLQRSGVENQIEIERYLSWASRLGVEEVCFKELYVSTSTESVYHDHAANVWSREHQVPLSWVTRFAEERGFALQETLPWGAPVYRGEWLGAPLRIAAYTEPSLYWERTHGIARSWNMMADGRCYVSLEDHASEITREQLA</sequence>
<evidence type="ECO:0000256" key="1">
    <source>
        <dbReference type="ARBA" id="ARBA00001966"/>
    </source>
</evidence>
<keyword evidence="8" id="KW-1185">Reference proteome</keyword>
<evidence type="ECO:0000313" key="8">
    <source>
        <dbReference type="Proteomes" id="UP000274358"/>
    </source>
</evidence>
<dbReference type="GO" id="GO:0003824">
    <property type="term" value="F:catalytic activity"/>
    <property type="evidence" value="ECO:0007669"/>
    <property type="project" value="InterPro"/>
</dbReference>